<sequence>MANKTTYTRADKVFADQFEPTDGGDFIYRRNRSGPAVKVTPHERDQFVDHFVAARTWAGRGLMAAMIALAVLGATLFSDTKSSNFEQFLWISMSVAVVGFLIVWKWAWNAPARTLAERPQIAPPIEKLKARQASLRRMKWGQFIWAGIAVTIGGVWLATKIDLMAGWHPIILVAGALYIGLAILRVCQKWQADHVPD</sequence>
<dbReference type="AlphaFoldDB" id="A0A845AG96"/>
<name>A0A845AG96_9SPHN</name>
<keyword evidence="3" id="KW-1185">Reference proteome</keyword>
<keyword evidence="1" id="KW-1133">Transmembrane helix</keyword>
<reference evidence="2 3" key="1">
    <citation type="submission" date="2019-12" db="EMBL/GenBank/DDBJ databases">
        <title>Genomic-based taxomic classification of the family Erythrobacteraceae.</title>
        <authorList>
            <person name="Xu L."/>
        </authorList>
    </citation>
    <scope>NUCLEOTIDE SEQUENCE [LARGE SCALE GENOMIC DNA]</scope>
    <source>
        <strain evidence="2 3">KEMB 9005-328</strain>
    </source>
</reference>
<evidence type="ECO:0000313" key="2">
    <source>
        <dbReference type="EMBL" id="MXP29602.1"/>
    </source>
</evidence>
<feature type="transmembrane region" description="Helical" evidence="1">
    <location>
        <begin position="165"/>
        <end position="184"/>
    </location>
</feature>
<gene>
    <name evidence="2" type="ORF">GRI58_12320</name>
</gene>
<comment type="caution">
    <text evidence="2">The sequence shown here is derived from an EMBL/GenBank/DDBJ whole genome shotgun (WGS) entry which is preliminary data.</text>
</comment>
<dbReference type="EMBL" id="WTYA01000010">
    <property type="protein sequence ID" value="MXP29602.1"/>
    <property type="molecule type" value="Genomic_DNA"/>
</dbReference>
<keyword evidence="1" id="KW-0472">Membrane</keyword>
<keyword evidence="1" id="KW-0812">Transmembrane</keyword>
<accession>A0A845AG96</accession>
<dbReference type="OrthoDB" id="7575429at2"/>
<organism evidence="2 3">
    <name type="scientific">Qipengyuania algicida</name>
    <dbReference type="NCBI Taxonomy" id="1836209"/>
    <lineage>
        <taxon>Bacteria</taxon>
        <taxon>Pseudomonadati</taxon>
        <taxon>Pseudomonadota</taxon>
        <taxon>Alphaproteobacteria</taxon>
        <taxon>Sphingomonadales</taxon>
        <taxon>Erythrobacteraceae</taxon>
        <taxon>Qipengyuania</taxon>
    </lineage>
</organism>
<protein>
    <submittedName>
        <fullName evidence="2">Uncharacterized protein</fullName>
    </submittedName>
</protein>
<feature type="transmembrane region" description="Helical" evidence="1">
    <location>
        <begin position="140"/>
        <end position="159"/>
    </location>
</feature>
<evidence type="ECO:0000256" key="1">
    <source>
        <dbReference type="SAM" id="Phobius"/>
    </source>
</evidence>
<feature type="transmembrane region" description="Helical" evidence="1">
    <location>
        <begin position="89"/>
        <end position="108"/>
    </location>
</feature>
<proteinExistence type="predicted"/>
<dbReference type="RefSeq" id="WP_160753909.1">
    <property type="nucleotide sequence ID" value="NZ_WTYA01000010.1"/>
</dbReference>
<feature type="transmembrane region" description="Helical" evidence="1">
    <location>
        <begin position="57"/>
        <end position="77"/>
    </location>
</feature>
<evidence type="ECO:0000313" key="3">
    <source>
        <dbReference type="Proteomes" id="UP000439780"/>
    </source>
</evidence>
<dbReference type="Proteomes" id="UP000439780">
    <property type="component" value="Unassembled WGS sequence"/>
</dbReference>